<evidence type="ECO:0000256" key="4">
    <source>
        <dbReference type="ARBA" id="ARBA00022448"/>
    </source>
</evidence>
<keyword evidence="4" id="KW-0813">Transport</keyword>
<feature type="transmembrane region" description="Helical" evidence="14">
    <location>
        <begin position="54"/>
        <end position="74"/>
    </location>
</feature>
<dbReference type="GO" id="GO:0015677">
    <property type="term" value="P:copper ion import"/>
    <property type="evidence" value="ECO:0007669"/>
    <property type="project" value="TreeGrafter"/>
</dbReference>
<keyword evidence="9" id="KW-0560">Oxidoreductase</keyword>
<keyword evidence="5" id="KW-1003">Cell membrane</keyword>
<evidence type="ECO:0000256" key="7">
    <source>
        <dbReference type="ARBA" id="ARBA00022982"/>
    </source>
</evidence>
<dbReference type="PROSITE" id="PS51384">
    <property type="entry name" value="FAD_FR"/>
    <property type="match status" value="1"/>
</dbReference>
<evidence type="ECO:0000256" key="12">
    <source>
        <dbReference type="ARBA" id="ARBA00048483"/>
    </source>
</evidence>
<evidence type="ECO:0000313" key="16">
    <source>
        <dbReference type="EMBL" id="RMJ02500.1"/>
    </source>
</evidence>
<dbReference type="GO" id="GO:0005886">
    <property type="term" value="C:plasma membrane"/>
    <property type="evidence" value="ECO:0007669"/>
    <property type="project" value="UniProtKB-SubCell"/>
</dbReference>
<feature type="transmembrane region" description="Helical" evidence="14">
    <location>
        <begin position="156"/>
        <end position="182"/>
    </location>
</feature>
<comment type="similarity">
    <text evidence="2">Belongs to the ferric reductase (FRE) family.</text>
</comment>
<dbReference type="AlphaFoldDB" id="A0A3M2RB43"/>
<dbReference type="InterPro" id="IPR013112">
    <property type="entry name" value="FAD-bd_8"/>
</dbReference>
<dbReference type="InterPro" id="IPR013130">
    <property type="entry name" value="Fe3_Rdtase_TM_dom"/>
</dbReference>
<dbReference type="PANTHER" id="PTHR32361:SF23">
    <property type="entry name" value="FERRIC-CHELATE REDUCTASE"/>
    <property type="match status" value="1"/>
</dbReference>
<dbReference type="GO" id="GO:0006826">
    <property type="term" value="P:iron ion transport"/>
    <property type="evidence" value="ECO:0007669"/>
    <property type="project" value="UniProtKB-ARBA"/>
</dbReference>
<evidence type="ECO:0000256" key="13">
    <source>
        <dbReference type="SAM" id="MobiDB-lite"/>
    </source>
</evidence>
<evidence type="ECO:0000256" key="1">
    <source>
        <dbReference type="ARBA" id="ARBA00004651"/>
    </source>
</evidence>
<evidence type="ECO:0000256" key="10">
    <source>
        <dbReference type="ARBA" id="ARBA00023065"/>
    </source>
</evidence>
<feature type="transmembrane region" description="Helical" evidence="14">
    <location>
        <begin position="194"/>
        <end position="214"/>
    </location>
</feature>
<dbReference type="InterPro" id="IPR051410">
    <property type="entry name" value="Ferric/Cupric_Reductase"/>
</dbReference>
<gene>
    <name evidence="16" type="ORF">CDV36_015240</name>
</gene>
<dbReference type="InterPro" id="IPR017927">
    <property type="entry name" value="FAD-bd_FR_type"/>
</dbReference>
<dbReference type="PANTHER" id="PTHR32361">
    <property type="entry name" value="FERRIC/CUPRIC REDUCTASE TRANSMEMBRANE COMPONENT"/>
    <property type="match status" value="1"/>
</dbReference>
<keyword evidence="17" id="KW-1185">Reference proteome</keyword>
<proteinExistence type="inferred from homology"/>
<reference evidence="16 17" key="1">
    <citation type="submission" date="2017-06" db="EMBL/GenBank/DDBJ databases">
        <title>Comparative genomic analysis of Ambrosia Fusariam Clade fungi.</title>
        <authorList>
            <person name="Stajich J.E."/>
            <person name="Carrillo J."/>
            <person name="Kijimoto T."/>
            <person name="Eskalen A."/>
            <person name="O'Donnell K."/>
            <person name="Kasson M."/>
        </authorList>
    </citation>
    <scope>NUCLEOTIDE SEQUENCE [LARGE SCALE GENOMIC DNA]</scope>
    <source>
        <strain evidence="16">UCR3666</strain>
    </source>
</reference>
<dbReference type="OrthoDB" id="17725at2759"/>
<dbReference type="GO" id="GO:0006879">
    <property type="term" value="P:intracellular iron ion homeostasis"/>
    <property type="evidence" value="ECO:0007669"/>
    <property type="project" value="TreeGrafter"/>
</dbReference>
<dbReference type="Gene3D" id="3.40.50.80">
    <property type="entry name" value="Nucleotide-binding domain of ferredoxin-NADP reductase (FNR) module"/>
    <property type="match status" value="1"/>
</dbReference>
<dbReference type="Pfam" id="PF08022">
    <property type="entry name" value="FAD_binding_8"/>
    <property type="match status" value="1"/>
</dbReference>
<dbReference type="SUPFAM" id="SSF52343">
    <property type="entry name" value="Ferredoxin reductase-like, C-terminal NADP-linked domain"/>
    <property type="match status" value="1"/>
</dbReference>
<feature type="transmembrane region" description="Helical" evidence="14">
    <location>
        <begin position="261"/>
        <end position="281"/>
    </location>
</feature>
<evidence type="ECO:0000256" key="9">
    <source>
        <dbReference type="ARBA" id="ARBA00023002"/>
    </source>
</evidence>
<evidence type="ECO:0000256" key="2">
    <source>
        <dbReference type="ARBA" id="ARBA00006278"/>
    </source>
</evidence>
<evidence type="ECO:0000256" key="3">
    <source>
        <dbReference type="ARBA" id="ARBA00012668"/>
    </source>
</evidence>
<keyword evidence="6 14" id="KW-0812">Transmembrane</keyword>
<dbReference type="SFLD" id="SFLDG01168">
    <property type="entry name" value="Ferric_reductase_subgroup_(FRE"/>
    <property type="match status" value="1"/>
</dbReference>
<evidence type="ECO:0000256" key="8">
    <source>
        <dbReference type="ARBA" id="ARBA00022989"/>
    </source>
</evidence>
<evidence type="ECO:0000256" key="11">
    <source>
        <dbReference type="ARBA" id="ARBA00023136"/>
    </source>
</evidence>
<evidence type="ECO:0000256" key="6">
    <source>
        <dbReference type="ARBA" id="ARBA00022692"/>
    </source>
</evidence>
<keyword evidence="7" id="KW-0249">Electron transport</keyword>
<protein>
    <recommendedName>
        <fullName evidence="3">ferric-chelate reductase (NADPH)</fullName>
        <ecNumber evidence="3">1.16.1.9</ecNumber>
    </recommendedName>
</protein>
<feature type="transmembrane region" description="Helical" evidence="14">
    <location>
        <begin position="111"/>
        <end position="136"/>
    </location>
</feature>
<keyword evidence="11 14" id="KW-0472">Membrane</keyword>
<comment type="catalytic activity">
    <reaction evidence="12">
        <text>2 a Fe(II)-siderophore + NADP(+) + H(+) = 2 a Fe(III)-siderophore + NADPH</text>
        <dbReference type="Rhea" id="RHEA:28795"/>
        <dbReference type="Rhea" id="RHEA-COMP:11342"/>
        <dbReference type="Rhea" id="RHEA-COMP:11344"/>
        <dbReference type="ChEBI" id="CHEBI:15378"/>
        <dbReference type="ChEBI" id="CHEBI:29033"/>
        <dbReference type="ChEBI" id="CHEBI:29034"/>
        <dbReference type="ChEBI" id="CHEBI:57783"/>
        <dbReference type="ChEBI" id="CHEBI:58349"/>
        <dbReference type="EC" id="1.16.1.9"/>
    </reaction>
</comment>
<evidence type="ECO:0000259" key="15">
    <source>
        <dbReference type="PROSITE" id="PS51384"/>
    </source>
</evidence>
<feature type="domain" description="FAD-binding FR-type" evidence="15">
    <location>
        <begin position="317"/>
        <end position="419"/>
    </location>
</feature>
<evidence type="ECO:0000256" key="5">
    <source>
        <dbReference type="ARBA" id="ARBA00022475"/>
    </source>
</evidence>
<keyword evidence="10" id="KW-0406">Ion transport</keyword>
<dbReference type="Pfam" id="PF08030">
    <property type="entry name" value="NAD_binding_6"/>
    <property type="match status" value="1"/>
</dbReference>
<name>A0A3M2RB43_9HYPO</name>
<dbReference type="EMBL" id="NKUJ01000549">
    <property type="protein sequence ID" value="RMJ02500.1"/>
    <property type="molecule type" value="Genomic_DNA"/>
</dbReference>
<comment type="caution">
    <text evidence="16">The sequence shown here is derived from an EMBL/GenBank/DDBJ whole genome shotgun (WGS) entry which is preliminary data.</text>
</comment>
<dbReference type="InterPro" id="IPR013121">
    <property type="entry name" value="Fe_red_NAD-bd_6"/>
</dbReference>
<evidence type="ECO:0000313" key="17">
    <source>
        <dbReference type="Proteomes" id="UP000277212"/>
    </source>
</evidence>
<feature type="transmembrane region" description="Helical" evidence="14">
    <location>
        <begin position="234"/>
        <end position="254"/>
    </location>
</feature>
<keyword evidence="8 14" id="KW-1133">Transmembrane helix</keyword>
<dbReference type="CDD" id="cd06186">
    <property type="entry name" value="NOX_Duox_like_FAD_NADP"/>
    <property type="match status" value="1"/>
</dbReference>
<dbReference type="Pfam" id="PF01794">
    <property type="entry name" value="Ferric_reduct"/>
    <property type="match status" value="1"/>
</dbReference>
<dbReference type="SUPFAM" id="SSF63380">
    <property type="entry name" value="Riboflavin synthase domain-like"/>
    <property type="match status" value="1"/>
</dbReference>
<dbReference type="Proteomes" id="UP000277212">
    <property type="component" value="Unassembled WGS sequence"/>
</dbReference>
<dbReference type="InterPro" id="IPR017938">
    <property type="entry name" value="Riboflavin_synthase-like_b-brl"/>
</dbReference>
<dbReference type="SFLD" id="SFLDS00052">
    <property type="entry name" value="Ferric_Reductase_Domain"/>
    <property type="match status" value="1"/>
</dbReference>
<sequence>MSMQHTTAPVADWFKKLSLSDPRCNNDSCIAFKDAHTASQAAVPYTLQFKYGHWTMWIFAILIFCYSVYFYSHLLPGKDRTEQRPNQLDKITAALRWVSYRRIRGRFADKMGLPSLGVCLVIFSGWIATTIMSFAVHPYYRDRRGYGSPPLGVRTGLIAFALIPLTFATAGKVNIITLLTGLGHEKLNAFHRHTAYIMLYVSVIHTVPFLVQPYHEAGAAGLHARFYRPGGLEYTGTPPLGMLVGLCVLSLPWLRRLAYEIFVQTHLLLSIVYLGLCFWHAKNLGDSWAYLWGTLAIFLVQLLVRVFGKITVFQFRDEWFRQAPVTLTKLAEGMVKLEMDVHGKWKWEPGQHVFLKFIQLQPLDNHPFTIACLPDAKSLESTRMVFYIRPQRGLTAKIASSTKALSATVDGPYGTILRPRPEVGYDTVILVAGGGGFAGMLPHLKHLSRCIASGQSSVKKVEFIWIMRRKESLTWCDTELKKCQSLAPGSINLDIWITGETEKGTVNSTSHGKDIESDAASSGSEHGWKDLLSSAHVGQRPVMNEVIPKLVNDGRVLVLGCGPESLKIDLSNAVAALQAKVLKGEVKKVSLHTETFGW</sequence>
<feature type="region of interest" description="Disordered" evidence="13">
    <location>
        <begin position="506"/>
        <end position="525"/>
    </location>
</feature>
<dbReference type="InterPro" id="IPR039261">
    <property type="entry name" value="FNR_nucleotide-bd"/>
</dbReference>
<dbReference type="STRING" id="2010991.A0A3M2RB43"/>
<dbReference type="GO" id="GO:0052851">
    <property type="term" value="F:ferric-chelate reductase (NADPH) activity"/>
    <property type="evidence" value="ECO:0007669"/>
    <property type="project" value="UniProtKB-EC"/>
</dbReference>
<dbReference type="EC" id="1.16.1.9" evidence="3"/>
<organism evidence="16 17">
    <name type="scientific">Fusarium kuroshium</name>
    <dbReference type="NCBI Taxonomy" id="2010991"/>
    <lineage>
        <taxon>Eukaryota</taxon>
        <taxon>Fungi</taxon>
        <taxon>Dikarya</taxon>
        <taxon>Ascomycota</taxon>
        <taxon>Pezizomycotina</taxon>
        <taxon>Sordariomycetes</taxon>
        <taxon>Hypocreomycetidae</taxon>
        <taxon>Hypocreales</taxon>
        <taxon>Nectriaceae</taxon>
        <taxon>Fusarium</taxon>
        <taxon>Fusarium solani species complex</taxon>
    </lineage>
</organism>
<evidence type="ECO:0000256" key="14">
    <source>
        <dbReference type="SAM" id="Phobius"/>
    </source>
</evidence>
<accession>A0A3M2RB43</accession>
<feature type="transmembrane region" description="Helical" evidence="14">
    <location>
        <begin position="287"/>
        <end position="307"/>
    </location>
</feature>
<comment type="subcellular location">
    <subcellularLocation>
        <location evidence="1">Cell membrane</location>
        <topology evidence="1">Multi-pass membrane protein</topology>
    </subcellularLocation>
</comment>